<dbReference type="AlphaFoldDB" id="A0A7R8V9L9"/>
<protein>
    <submittedName>
        <fullName evidence="1">Uncharacterized protein</fullName>
    </submittedName>
</protein>
<dbReference type="EMBL" id="OA564285">
    <property type="protein sequence ID" value="CAD7193647.1"/>
    <property type="molecule type" value="Genomic_DNA"/>
</dbReference>
<proteinExistence type="predicted"/>
<evidence type="ECO:0000313" key="1">
    <source>
        <dbReference type="EMBL" id="CAD7193647.1"/>
    </source>
</evidence>
<name>A0A7R8V9L9_TIMDO</name>
<gene>
    <name evidence="1" type="ORF">TDIB3V08_LOCUS104</name>
</gene>
<accession>A0A7R8V9L9</accession>
<organism evidence="1">
    <name type="scientific">Timema douglasi</name>
    <name type="common">Walking stick</name>
    <dbReference type="NCBI Taxonomy" id="61478"/>
    <lineage>
        <taxon>Eukaryota</taxon>
        <taxon>Metazoa</taxon>
        <taxon>Ecdysozoa</taxon>
        <taxon>Arthropoda</taxon>
        <taxon>Hexapoda</taxon>
        <taxon>Insecta</taxon>
        <taxon>Pterygota</taxon>
        <taxon>Neoptera</taxon>
        <taxon>Polyneoptera</taxon>
        <taxon>Phasmatodea</taxon>
        <taxon>Timematodea</taxon>
        <taxon>Timematoidea</taxon>
        <taxon>Timematidae</taxon>
        <taxon>Timema</taxon>
    </lineage>
</organism>
<sequence length="291" mass="32592">MGNPNFRDDTIDHGVPSHIYGTYRHLQTGANYAVNWDDLNDMADIEAICASLLPCSVDIRRDPSVDYSQDKHLHEVSSRDRVVREADYRVSQQSGGWFDVISIHPELGMNSALWLVSAACTIWWSHGHFVVPSILQMGNSQDLQYQSPIAPSALELFLGAIMLPNLEGEEHWDSGRGAGKVIGNKVADTRGRSGTRSKLSRLKDRLVSGVGGKRMDRINTVMIEPDYLLLRIDAGSRMVERRHSPFPPPPRPTHLPAATVLPREFQRRTGGLLAFQVGTLRPHFALDRRLR</sequence>
<reference evidence="1" key="1">
    <citation type="submission" date="2020-11" db="EMBL/GenBank/DDBJ databases">
        <authorList>
            <person name="Tran Van P."/>
        </authorList>
    </citation>
    <scope>NUCLEOTIDE SEQUENCE</scope>
</reference>